<dbReference type="AlphaFoldDB" id="A0A1E7LUK6"/>
<feature type="transmembrane region" description="Helical" evidence="1">
    <location>
        <begin position="20"/>
        <end position="46"/>
    </location>
</feature>
<name>A0A1E7LUK6_9ACTN</name>
<keyword evidence="1" id="KW-1133">Transmembrane helix</keyword>
<keyword evidence="1" id="KW-0812">Transmembrane</keyword>
<evidence type="ECO:0000313" key="3">
    <source>
        <dbReference type="Proteomes" id="UP000175971"/>
    </source>
</evidence>
<accession>A0A1E7LUK6</accession>
<organism evidence="2 3">
    <name type="scientific">Streptomyces nanshensis</name>
    <dbReference type="NCBI Taxonomy" id="518642"/>
    <lineage>
        <taxon>Bacteria</taxon>
        <taxon>Bacillati</taxon>
        <taxon>Actinomycetota</taxon>
        <taxon>Actinomycetes</taxon>
        <taxon>Kitasatosporales</taxon>
        <taxon>Streptomycetaceae</taxon>
        <taxon>Streptomyces</taxon>
    </lineage>
</organism>
<dbReference type="PATRIC" id="fig|518642.7.peg.1916"/>
<evidence type="ECO:0000256" key="1">
    <source>
        <dbReference type="SAM" id="Phobius"/>
    </source>
</evidence>
<proteinExistence type="predicted"/>
<feature type="transmembrane region" description="Helical" evidence="1">
    <location>
        <begin position="101"/>
        <end position="121"/>
    </location>
</feature>
<dbReference type="OrthoDB" id="4213256at2"/>
<comment type="caution">
    <text evidence="2">The sequence shown here is derived from an EMBL/GenBank/DDBJ whole genome shotgun (WGS) entry which is preliminary data.</text>
</comment>
<dbReference type="EMBL" id="LJGZ01000030">
    <property type="protein sequence ID" value="OEV19902.1"/>
    <property type="molecule type" value="Genomic_DNA"/>
</dbReference>
<keyword evidence="3" id="KW-1185">Reference proteome</keyword>
<protein>
    <submittedName>
        <fullName evidence="2">Uncharacterized protein</fullName>
    </submittedName>
</protein>
<evidence type="ECO:0000313" key="2">
    <source>
        <dbReference type="EMBL" id="OEV19902.1"/>
    </source>
</evidence>
<dbReference type="RefSeq" id="WP_070201283.1">
    <property type="nucleotide sequence ID" value="NZ_LJGZ01000030.1"/>
</dbReference>
<keyword evidence="1" id="KW-0472">Membrane</keyword>
<dbReference type="Proteomes" id="UP000175971">
    <property type="component" value="Unassembled WGS sequence"/>
</dbReference>
<sequence length="132" mass="13309">MNTGTPYVSALACTPGQWPLLYLCTVAVLAGFGLLVNLGVLYASVFATDDCGSATPTPFRCTTAGTLTMYALPWMGLIVAAVAAAGLGLDAFGRGESPWRFLPAGAGAHLASIAAVGAIVFRGRGGRKAAAS</sequence>
<feature type="transmembrane region" description="Helical" evidence="1">
    <location>
        <begin position="67"/>
        <end position="89"/>
    </location>
</feature>
<gene>
    <name evidence="2" type="ORF">AN221_14080</name>
</gene>
<reference evidence="2 3" key="1">
    <citation type="journal article" date="2016" name="Front. Microbiol.">
        <title>Comparative Genomics Analysis of Streptomyces Species Reveals Their Adaptation to the Marine Environment and Their Diversity at the Genomic Level.</title>
        <authorList>
            <person name="Tian X."/>
            <person name="Zhang Z."/>
            <person name="Yang T."/>
            <person name="Chen M."/>
            <person name="Li J."/>
            <person name="Chen F."/>
            <person name="Yang J."/>
            <person name="Li W."/>
            <person name="Zhang B."/>
            <person name="Zhang Z."/>
            <person name="Wu J."/>
            <person name="Zhang C."/>
            <person name="Long L."/>
            <person name="Xiao J."/>
        </authorList>
    </citation>
    <scope>NUCLEOTIDE SEQUENCE [LARGE SCALE GENOMIC DNA]</scope>
    <source>
        <strain evidence="2 3">SCSIO M10372</strain>
    </source>
</reference>